<sequence>MSDLSRQHDRVEFHCPDPADGIVDIPGLGVFYHSTPPELGNPFDSEPMDDHYDQAGSIHYIPPNAVSTRYYALSNPNEYVASQPAAVVSSAVVAPVAALRGQDQAATHRVNDTMVAAALIAQSSKTADASPNLFTTYGANARLNPVLPKQRRNRDHPSGGSGRLAQTTASYEGHSAGASYTSILPQQWRMDYRGPDQPVQGATPENTPSATIVVPRVSVKIRDPTQHEQTAGSSTGTVPMPSPSVEMNHSAVYSPTTGRKIPLGVAGSSKGHAKMTSALPGPSSSPITAPAGTTIAKKPYKRGTPVACTFCRKRKVACGGPVGADEEGRCG</sequence>
<dbReference type="AlphaFoldDB" id="A0AAD7X633"/>
<reference evidence="2" key="1">
    <citation type="submission" date="2022-11" db="EMBL/GenBank/DDBJ databases">
        <title>Genome Sequence of Cubamyces cubensis.</title>
        <authorList>
            <person name="Buettner E."/>
        </authorList>
    </citation>
    <scope>NUCLEOTIDE SEQUENCE</scope>
    <source>
        <strain evidence="2">MPL-01</strain>
    </source>
</reference>
<feature type="region of interest" description="Disordered" evidence="1">
    <location>
        <begin position="222"/>
        <end position="243"/>
    </location>
</feature>
<feature type="region of interest" description="Disordered" evidence="1">
    <location>
        <begin position="145"/>
        <end position="166"/>
    </location>
</feature>
<evidence type="ECO:0000313" key="3">
    <source>
        <dbReference type="Proteomes" id="UP001215151"/>
    </source>
</evidence>
<feature type="region of interest" description="Disordered" evidence="1">
    <location>
        <begin position="266"/>
        <end position="287"/>
    </location>
</feature>
<protein>
    <submittedName>
        <fullName evidence="2">Uncharacterized protein</fullName>
    </submittedName>
</protein>
<evidence type="ECO:0000313" key="2">
    <source>
        <dbReference type="EMBL" id="KAJ8462137.1"/>
    </source>
</evidence>
<proteinExistence type="predicted"/>
<comment type="caution">
    <text evidence="2">The sequence shown here is derived from an EMBL/GenBank/DDBJ whole genome shotgun (WGS) entry which is preliminary data.</text>
</comment>
<gene>
    <name evidence="2" type="ORF">ONZ51_g11092</name>
</gene>
<name>A0AAD7X633_9APHY</name>
<organism evidence="2 3">
    <name type="scientific">Trametes cubensis</name>
    <dbReference type="NCBI Taxonomy" id="1111947"/>
    <lineage>
        <taxon>Eukaryota</taxon>
        <taxon>Fungi</taxon>
        <taxon>Dikarya</taxon>
        <taxon>Basidiomycota</taxon>
        <taxon>Agaricomycotina</taxon>
        <taxon>Agaricomycetes</taxon>
        <taxon>Polyporales</taxon>
        <taxon>Polyporaceae</taxon>
        <taxon>Trametes</taxon>
    </lineage>
</organism>
<dbReference type="Proteomes" id="UP001215151">
    <property type="component" value="Unassembled WGS sequence"/>
</dbReference>
<keyword evidence="3" id="KW-1185">Reference proteome</keyword>
<accession>A0AAD7X633</accession>
<evidence type="ECO:0000256" key="1">
    <source>
        <dbReference type="SAM" id="MobiDB-lite"/>
    </source>
</evidence>
<dbReference type="EMBL" id="JAPEVG010000492">
    <property type="protein sequence ID" value="KAJ8462137.1"/>
    <property type="molecule type" value="Genomic_DNA"/>
</dbReference>
<feature type="compositionally biased region" description="Polar residues" evidence="1">
    <location>
        <begin position="227"/>
        <end position="237"/>
    </location>
</feature>